<proteinExistence type="inferred from homology"/>
<protein>
    <submittedName>
        <fullName evidence="4">Unannotated protein</fullName>
    </submittedName>
</protein>
<dbReference type="PANTHER" id="PTHR43669:SF3">
    <property type="entry name" value="ALCOHOL DEHYDROGENASE, PUTATIVE (AFU_ORTHOLOGUE AFUA_3G03445)-RELATED"/>
    <property type="match status" value="1"/>
</dbReference>
<gene>
    <name evidence="4" type="ORF">UFOPK2656_02717</name>
    <name evidence="5" type="ORF">UFOPK3099_03101</name>
    <name evidence="6" type="ORF">UFOPK3267_00133</name>
    <name evidence="7" type="ORF">UFOPK3651_02711</name>
    <name evidence="8" type="ORF">UFOPK3931_01422</name>
    <name evidence="3" type="ORF">UFOPK4189_02859</name>
</gene>
<dbReference type="EMBL" id="CAEZYF010000022">
    <property type="protein sequence ID" value="CAB4738437.1"/>
    <property type="molecule type" value="Genomic_DNA"/>
</dbReference>
<dbReference type="PRINTS" id="PR00080">
    <property type="entry name" value="SDRFAMILY"/>
</dbReference>
<dbReference type="PRINTS" id="PR00081">
    <property type="entry name" value="GDHRDH"/>
</dbReference>
<dbReference type="EMBL" id="CAFBMT010000020">
    <property type="protein sequence ID" value="CAB4948927.1"/>
    <property type="molecule type" value="Genomic_DNA"/>
</dbReference>
<dbReference type="Pfam" id="PF00106">
    <property type="entry name" value="adh_short"/>
    <property type="match status" value="1"/>
</dbReference>
<dbReference type="EMBL" id="CAESGF010000024">
    <property type="protein sequence ID" value="CAB4365103.1"/>
    <property type="molecule type" value="Genomic_DNA"/>
</dbReference>
<dbReference type="InterPro" id="IPR036291">
    <property type="entry name" value="NAD(P)-bd_dom_sf"/>
</dbReference>
<evidence type="ECO:0000313" key="8">
    <source>
        <dbReference type="EMBL" id="CAB4990219.1"/>
    </source>
</evidence>
<dbReference type="InterPro" id="IPR002347">
    <property type="entry name" value="SDR_fam"/>
</dbReference>
<evidence type="ECO:0000313" key="5">
    <source>
        <dbReference type="EMBL" id="CAB4836279.1"/>
    </source>
</evidence>
<dbReference type="EMBL" id="CAFBIY010000004">
    <property type="protein sequence ID" value="CAB4846193.1"/>
    <property type="molecule type" value="Genomic_DNA"/>
</dbReference>
<name>A0A6J6SUX9_9ZZZZ</name>
<evidence type="ECO:0000313" key="6">
    <source>
        <dbReference type="EMBL" id="CAB4846193.1"/>
    </source>
</evidence>
<evidence type="ECO:0000313" key="7">
    <source>
        <dbReference type="EMBL" id="CAB4948927.1"/>
    </source>
</evidence>
<keyword evidence="2" id="KW-0560">Oxidoreductase</keyword>
<dbReference type="SUPFAM" id="SSF51735">
    <property type="entry name" value="NAD(P)-binding Rossmann-fold domains"/>
    <property type="match status" value="1"/>
</dbReference>
<comment type="similarity">
    <text evidence="1">Belongs to the short-chain dehydrogenases/reductases (SDR) family.</text>
</comment>
<dbReference type="PROSITE" id="PS00061">
    <property type="entry name" value="ADH_SHORT"/>
    <property type="match status" value="1"/>
</dbReference>
<reference evidence="4" key="1">
    <citation type="submission" date="2020-05" db="EMBL/GenBank/DDBJ databases">
        <authorList>
            <person name="Chiriac C."/>
            <person name="Salcher M."/>
            <person name="Ghai R."/>
            <person name="Kavagutti S V."/>
        </authorList>
    </citation>
    <scope>NUCLEOTIDE SEQUENCE</scope>
</reference>
<dbReference type="PANTHER" id="PTHR43669">
    <property type="entry name" value="5-KETO-D-GLUCONATE 5-REDUCTASE"/>
    <property type="match status" value="1"/>
</dbReference>
<evidence type="ECO:0000313" key="4">
    <source>
        <dbReference type="EMBL" id="CAB4738437.1"/>
    </source>
</evidence>
<dbReference type="EMBL" id="CAFBOL010000032">
    <property type="protein sequence ID" value="CAB4990219.1"/>
    <property type="molecule type" value="Genomic_DNA"/>
</dbReference>
<accession>A0A6J6SUX9</accession>
<evidence type="ECO:0000313" key="3">
    <source>
        <dbReference type="EMBL" id="CAB4365103.1"/>
    </source>
</evidence>
<organism evidence="4">
    <name type="scientific">freshwater metagenome</name>
    <dbReference type="NCBI Taxonomy" id="449393"/>
    <lineage>
        <taxon>unclassified sequences</taxon>
        <taxon>metagenomes</taxon>
        <taxon>ecological metagenomes</taxon>
    </lineage>
</organism>
<dbReference type="EMBL" id="CAFAAV010000394">
    <property type="protein sequence ID" value="CAB4836279.1"/>
    <property type="molecule type" value="Genomic_DNA"/>
</dbReference>
<dbReference type="AlphaFoldDB" id="A0A6J6SUX9"/>
<dbReference type="Gene3D" id="3.40.50.720">
    <property type="entry name" value="NAD(P)-binding Rossmann-like Domain"/>
    <property type="match status" value="1"/>
</dbReference>
<dbReference type="InterPro" id="IPR020904">
    <property type="entry name" value="Sc_DH/Rdtase_CS"/>
</dbReference>
<evidence type="ECO:0000256" key="1">
    <source>
        <dbReference type="ARBA" id="ARBA00006484"/>
    </source>
</evidence>
<evidence type="ECO:0000256" key="2">
    <source>
        <dbReference type="ARBA" id="ARBA00023002"/>
    </source>
</evidence>
<dbReference type="GO" id="GO:0016491">
    <property type="term" value="F:oxidoreductase activity"/>
    <property type="evidence" value="ECO:0007669"/>
    <property type="project" value="UniProtKB-KW"/>
</dbReference>
<sequence length="232" mass="24139">MSTSRRVALVTGANRGVGRAIADRLASEGYLVAVAARVWDDAVEAAAAIGNGAFAVQLDVTDTTSVQTALAAVAQHAGGLHVLINNAGGHFDEGVLATQVSDSDLRDALEINTIGPLRVIRAALPHLLQADSPRIVNVSSRSGTFSSTWANAPAYGVSKAALNMLTFQLSKELAGTGVLINACCPGWVRTRMGGDEAELSVEEGADTPVWLADLPDDGPTGGMFCNRQSIEW</sequence>